<feature type="transmembrane region" description="Helical" evidence="5">
    <location>
        <begin position="200"/>
        <end position="222"/>
    </location>
</feature>
<keyword evidence="8" id="KW-1185">Reference proteome</keyword>
<feature type="domain" description="Sodium/calcium exchanger membrane region" evidence="6">
    <location>
        <begin position="165"/>
        <end position="306"/>
    </location>
</feature>
<evidence type="ECO:0000313" key="8">
    <source>
        <dbReference type="Proteomes" id="UP000198977"/>
    </source>
</evidence>
<dbReference type="Gene3D" id="1.20.1420.30">
    <property type="entry name" value="NCX, central ion-binding region"/>
    <property type="match status" value="1"/>
</dbReference>
<dbReference type="InterPro" id="IPR004481">
    <property type="entry name" value="K/Na/Ca-exchanger"/>
</dbReference>
<dbReference type="Proteomes" id="UP000198977">
    <property type="component" value="Unassembled WGS sequence"/>
</dbReference>
<dbReference type="GO" id="GO:0006874">
    <property type="term" value="P:intracellular calcium ion homeostasis"/>
    <property type="evidence" value="ECO:0007669"/>
    <property type="project" value="TreeGrafter"/>
</dbReference>
<dbReference type="GO" id="GO:0005262">
    <property type="term" value="F:calcium channel activity"/>
    <property type="evidence" value="ECO:0007669"/>
    <property type="project" value="TreeGrafter"/>
</dbReference>
<name>A0A1I1ZLH7_9RHOB</name>
<dbReference type="EMBL" id="FOMW01000006">
    <property type="protein sequence ID" value="SFE31423.1"/>
    <property type="molecule type" value="Genomic_DNA"/>
</dbReference>
<dbReference type="NCBIfam" id="TIGR00367">
    <property type="entry name" value="calcium/sodium antiporter"/>
    <property type="match status" value="1"/>
</dbReference>
<evidence type="ECO:0000256" key="5">
    <source>
        <dbReference type="SAM" id="Phobius"/>
    </source>
</evidence>
<evidence type="ECO:0000259" key="6">
    <source>
        <dbReference type="Pfam" id="PF01699"/>
    </source>
</evidence>
<dbReference type="STRING" id="74348.SAMN04488523_106161"/>
<keyword evidence="3 5" id="KW-1133">Transmembrane helix</keyword>
<feature type="domain" description="Sodium/calcium exchanger membrane region" evidence="6">
    <location>
        <begin position="3"/>
        <end position="141"/>
    </location>
</feature>
<protein>
    <submittedName>
        <fullName evidence="7">Cation:H+ antiporter</fullName>
    </submittedName>
</protein>
<reference evidence="7 8" key="1">
    <citation type="submission" date="2016-10" db="EMBL/GenBank/DDBJ databases">
        <authorList>
            <person name="de Groot N.N."/>
        </authorList>
    </citation>
    <scope>NUCLEOTIDE SEQUENCE [LARGE SCALE GENOMIC DNA]</scope>
    <source>
        <strain evidence="7 8">DSM 11443</strain>
    </source>
</reference>
<evidence type="ECO:0000256" key="1">
    <source>
        <dbReference type="ARBA" id="ARBA00004141"/>
    </source>
</evidence>
<dbReference type="Pfam" id="PF01699">
    <property type="entry name" value="Na_Ca_ex"/>
    <property type="match status" value="2"/>
</dbReference>
<organism evidence="7 8">
    <name type="scientific">Sulfitobacter brevis</name>
    <dbReference type="NCBI Taxonomy" id="74348"/>
    <lineage>
        <taxon>Bacteria</taxon>
        <taxon>Pseudomonadati</taxon>
        <taxon>Pseudomonadota</taxon>
        <taxon>Alphaproteobacteria</taxon>
        <taxon>Rhodobacterales</taxon>
        <taxon>Roseobacteraceae</taxon>
        <taxon>Sulfitobacter</taxon>
    </lineage>
</organism>
<dbReference type="PANTHER" id="PTHR10846:SF8">
    <property type="entry name" value="INNER MEMBRANE PROTEIN YRBG"/>
    <property type="match status" value="1"/>
</dbReference>
<keyword evidence="2 5" id="KW-0812">Transmembrane</keyword>
<dbReference type="OrthoDB" id="9794225at2"/>
<dbReference type="PANTHER" id="PTHR10846">
    <property type="entry name" value="SODIUM/POTASSIUM/CALCIUM EXCHANGER"/>
    <property type="match status" value="1"/>
</dbReference>
<dbReference type="RefSeq" id="WP_093923844.1">
    <property type="nucleotide sequence ID" value="NZ_FOMW01000006.1"/>
</dbReference>
<feature type="transmembrane region" description="Helical" evidence="5">
    <location>
        <begin position="125"/>
        <end position="142"/>
    </location>
</feature>
<accession>A0A1I1ZLH7</accession>
<dbReference type="GO" id="GO:0005886">
    <property type="term" value="C:plasma membrane"/>
    <property type="evidence" value="ECO:0007669"/>
    <property type="project" value="TreeGrafter"/>
</dbReference>
<dbReference type="InterPro" id="IPR004837">
    <property type="entry name" value="NaCa_Exmemb"/>
</dbReference>
<evidence type="ECO:0000256" key="2">
    <source>
        <dbReference type="ARBA" id="ARBA00022692"/>
    </source>
</evidence>
<keyword evidence="4 5" id="KW-0472">Membrane</keyword>
<comment type="subcellular location">
    <subcellularLocation>
        <location evidence="1">Membrane</location>
        <topology evidence="1">Multi-pass membrane protein</topology>
    </subcellularLocation>
</comment>
<dbReference type="AlphaFoldDB" id="A0A1I1ZLH7"/>
<feature type="transmembrane region" description="Helical" evidence="5">
    <location>
        <begin position="103"/>
        <end position="119"/>
    </location>
</feature>
<dbReference type="GO" id="GO:0008273">
    <property type="term" value="F:calcium, potassium:sodium antiporter activity"/>
    <property type="evidence" value="ECO:0007669"/>
    <property type="project" value="TreeGrafter"/>
</dbReference>
<proteinExistence type="predicted"/>
<gene>
    <name evidence="7" type="ORF">SAMN04488523_106161</name>
</gene>
<dbReference type="Gene3D" id="6.10.280.80">
    <property type="entry name" value="NCX, peripheral helical region"/>
    <property type="match status" value="1"/>
</dbReference>
<feature type="transmembrane region" description="Helical" evidence="5">
    <location>
        <begin position="293"/>
        <end position="311"/>
    </location>
</feature>
<feature type="transmembrane region" description="Helical" evidence="5">
    <location>
        <begin position="76"/>
        <end position="94"/>
    </location>
</feature>
<feature type="transmembrane region" description="Helical" evidence="5">
    <location>
        <begin position="163"/>
        <end position="188"/>
    </location>
</feature>
<feature type="transmembrane region" description="Helical" evidence="5">
    <location>
        <begin position="261"/>
        <end position="281"/>
    </location>
</feature>
<evidence type="ECO:0000256" key="3">
    <source>
        <dbReference type="ARBA" id="ARBA00022989"/>
    </source>
</evidence>
<sequence length="312" mass="31450">MDYVLIAGGLLGLVLGGELLVRGAVALAQRMGLSPLFIGLTIVGFGTSMPELVTSLQAAYVGAPGIALGNVIGSNIANILLILGVGAVMAPMVVQPAAFKRDASVLVASSLMCLAVVLTGQAGRVSGLVFLGALAAYLAFTLHGERRSSPTALPVPPETAGAMLSAVQLAGGLALTLLAARFLVTGAVAVAQDLGLSDTVIGLTIVAVGTSMPELVTSVIAARKGQSDVALGNIVGSNIFNILGILGITAVVLPLEVPAQIASFDIWIMLAATAALVAVAVTGWRISRREGTALLVGYGTYLTVLLARNGVF</sequence>
<evidence type="ECO:0000256" key="4">
    <source>
        <dbReference type="ARBA" id="ARBA00023136"/>
    </source>
</evidence>
<dbReference type="InterPro" id="IPR044880">
    <property type="entry name" value="NCX_ion-bd_dom_sf"/>
</dbReference>
<feature type="transmembrane region" description="Helical" evidence="5">
    <location>
        <begin position="234"/>
        <end position="255"/>
    </location>
</feature>
<evidence type="ECO:0000313" key="7">
    <source>
        <dbReference type="EMBL" id="SFE31423.1"/>
    </source>
</evidence>